<dbReference type="InterPro" id="IPR018771">
    <property type="entry name" value="PocR_dom"/>
</dbReference>
<dbReference type="EC" id="2.7.13.3" evidence="2"/>
<dbReference type="GO" id="GO:0005524">
    <property type="term" value="F:ATP binding"/>
    <property type="evidence" value="ECO:0007669"/>
    <property type="project" value="UniProtKB-KW"/>
</dbReference>
<dbReference type="Gene3D" id="3.30.450.20">
    <property type="entry name" value="PAS domain"/>
    <property type="match status" value="1"/>
</dbReference>
<dbReference type="InterPro" id="IPR035965">
    <property type="entry name" value="PAS-like_dom_sf"/>
</dbReference>
<dbReference type="InterPro" id="IPR050736">
    <property type="entry name" value="Sensor_HK_Regulatory"/>
</dbReference>
<keyword evidence="7" id="KW-0067">ATP-binding</keyword>
<evidence type="ECO:0000259" key="9">
    <source>
        <dbReference type="PROSITE" id="PS50109"/>
    </source>
</evidence>
<evidence type="ECO:0000313" key="11">
    <source>
        <dbReference type="EMBL" id="OOP70923.1"/>
    </source>
</evidence>
<keyword evidence="4" id="KW-0808">Transferase</keyword>
<reference evidence="11 12" key="1">
    <citation type="submission" date="2017-02" db="EMBL/GenBank/DDBJ databases">
        <title>Genome sequence of Clostridium beijerinckii Br21.</title>
        <authorList>
            <person name="Fonseca B.C."/>
            <person name="Guazzaroni M.E."/>
            <person name="Riano-Pachon D.M."/>
            <person name="Reginatto V."/>
        </authorList>
    </citation>
    <scope>NUCLEOTIDE SEQUENCE [LARGE SCALE GENOMIC DNA]</scope>
    <source>
        <strain evidence="11 12">Br21</strain>
    </source>
</reference>
<dbReference type="NCBIfam" id="TIGR00229">
    <property type="entry name" value="sensory_box"/>
    <property type="match status" value="1"/>
</dbReference>
<evidence type="ECO:0000313" key="12">
    <source>
        <dbReference type="Proteomes" id="UP000190959"/>
    </source>
</evidence>
<dbReference type="InterPro" id="IPR036097">
    <property type="entry name" value="HisK_dim/P_sf"/>
</dbReference>
<dbReference type="EMBL" id="MWMH01000011">
    <property type="protein sequence ID" value="OOP70923.1"/>
    <property type="molecule type" value="Genomic_DNA"/>
</dbReference>
<dbReference type="CDD" id="cd16922">
    <property type="entry name" value="HATPase_EvgS-ArcB-TorS-like"/>
    <property type="match status" value="1"/>
</dbReference>
<dbReference type="PANTHER" id="PTHR43711">
    <property type="entry name" value="TWO-COMPONENT HISTIDINE KINASE"/>
    <property type="match status" value="1"/>
</dbReference>
<dbReference type="PANTHER" id="PTHR43711:SF26">
    <property type="entry name" value="SENSOR HISTIDINE KINASE RCSC"/>
    <property type="match status" value="1"/>
</dbReference>
<feature type="domain" description="Histidine kinase" evidence="9">
    <location>
        <begin position="332"/>
        <end position="553"/>
    </location>
</feature>
<protein>
    <recommendedName>
        <fullName evidence="2">histidine kinase</fullName>
        <ecNumber evidence="2">2.7.13.3</ecNumber>
    </recommendedName>
</protein>
<dbReference type="FunFam" id="3.30.565.10:FF:000037">
    <property type="entry name" value="Hybrid sensor histidine kinase/response regulator"/>
    <property type="match status" value="1"/>
</dbReference>
<dbReference type="SUPFAM" id="SSF55785">
    <property type="entry name" value="PYP-like sensor domain (PAS domain)"/>
    <property type="match status" value="1"/>
</dbReference>
<evidence type="ECO:0000256" key="6">
    <source>
        <dbReference type="ARBA" id="ARBA00022777"/>
    </source>
</evidence>
<evidence type="ECO:0000256" key="4">
    <source>
        <dbReference type="ARBA" id="ARBA00022679"/>
    </source>
</evidence>
<dbReference type="SMART" id="SM00388">
    <property type="entry name" value="HisKA"/>
    <property type="match status" value="1"/>
</dbReference>
<accession>A0A1S9N0Q3</accession>
<evidence type="ECO:0000256" key="5">
    <source>
        <dbReference type="ARBA" id="ARBA00022741"/>
    </source>
</evidence>
<dbReference type="PROSITE" id="PS50112">
    <property type="entry name" value="PAS"/>
    <property type="match status" value="1"/>
</dbReference>
<evidence type="ECO:0000259" key="10">
    <source>
        <dbReference type="PROSITE" id="PS50112"/>
    </source>
</evidence>
<dbReference type="CDD" id="cd00130">
    <property type="entry name" value="PAS"/>
    <property type="match status" value="1"/>
</dbReference>
<dbReference type="Pfam" id="PF13426">
    <property type="entry name" value="PAS_9"/>
    <property type="match status" value="1"/>
</dbReference>
<dbReference type="CDD" id="cd00082">
    <property type="entry name" value="HisKA"/>
    <property type="match status" value="1"/>
</dbReference>
<dbReference type="AlphaFoldDB" id="A0A1S9N0Q3"/>
<dbReference type="InterPro" id="IPR036890">
    <property type="entry name" value="HATPase_C_sf"/>
</dbReference>
<dbReference type="Pfam" id="PF10114">
    <property type="entry name" value="PocR"/>
    <property type="match status" value="1"/>
</dbReference>
<keyword evidence="8" id="KW-0902">Two-component regulatory system</keyword>
<dbReference type="InterPro" id="IPR000014">
    <property type="entry name" value="PAS"/>
</dbReference>
<name>A0A1S9N0Q3_CLOBE</name>
<dbReference type="GO" id="GO:0000155">
    <property type="term" value="F:phosphorelay sensor kinase activity"/>
    <property type="evidence" value="ECO:0007669"/>
    <property type="project" value="InterPro"/>
</dbReference>
<dbReference type="PRINTS" id="PR00344">
    <property type="entry name" value="BCTRLSENSOR"/>
</dbReference>
<dbReference type="InterPro" id="IPR003661">
    <property type="entry name" value="HisK_dim/P_dom"/>
</dbReference>
<evidence type="ECO:0000256" key="2">
    <source>
        <dbReference type="ARBA" id="ARBA00012438"/>
    </source>
</evidence>
<organism evidence="11 12">
    <name type="scientific">Clostridium beijerinckii</name>
    <name type="common">Clostridium MP</name>
    <dbReference type="NCBI Taxonomy" id="1520"/>
    <lineage>
        <taxon>Bacteria</taxon>
        <taxon>Bacillati</taxon>
        <taxon>Bacillota</taxon>
        <taxon>Clostridia</taxon>
        <taxon>Eubacteriales</taxon>
        <taxon>Clostridiaceae</taxon>
        <taxon>Clostridium</taxon>
    </lineage>
</organism>
<comment type="caution">
    <text evidence="11">The sequence shown here is derived from an EMBL/GenBank/DDBJ whole genome shotgun (WGS) entry which is preliminary data.</text>
</comment>
<dbReference type="SUPFAM" id="SSF47384">
    <property type="entry name" value="Homodimeric domain of signal transducing histidine kinase"/>
    <property type="match status" value="1"/>
</dbReference>
<comment type="catalytic activity">
    <reaction evidence="1">
        <text>ATP + protein L-histidine = ADP + protein N-phospho-L-histidine.</text>
        <dbReference type="EC" id="2.7.13.3"/>
    </reaction>
</comment>
<evidence type="ECO:0000256" key="8">
    <source>
        <dbReference type="ARBA" id="ARBA00023012"/>
    </source>
</evidence>
<dbReference type="Gene3D" id="1.10.287.130">
    <property type="match status" value="1"/>
</dbReference>
<keyword evidence="3" id="KW-0597">Phosphoprotein</keyword>
<dbReference type="SMART" id="SM00387">
    <property type="entry name" value="HATPase_c"/>
    <property type="match status" value="1"/>
</dbReference>
<evidence type="ECO:0000256" key="3">
    <source>
        <dbReference type="ARBA" id="ARBA00022553"/>
    </source>
</evidence>
<proteinExistence type="predicted"/>
<gene>
    <name evidence="11" type="ORF">CBEIBR21_23640</name>
</gene>
<sequence>MLELNELININEIKRVMDNIYETFGIPMGIDGADGTNEIRVGWQDICTKFHRKHEITCENCKNSIMYLKKHMAENEHLEYKCLNNMREVIMPIFISNMHVATIFIGQFFYDDEIIDIEYFRRQAQKFGFDEKEYLEALSKVPIFPRKQVNHIIECLKGLIIILAENGLSKLEFKKSQNELEKSQKYLNAIFNSVNDAILIHDYDGNISDVNQTAIAMFGYSRNEFIHMRIKDIISKDSPDPYLTKEELLDRIAKEGRLNSTTKTNMFIGEAIFIGSNNSEFWGERNVIIANIGGAKRIITTVRNISERKQAELALKNESLELERLRTEFFANISHELRTPLNIILNVIKISCMNLEQQNVGKEKIISNMNMGKQNCLRLLRLVNNLIDSTKLDAGYFEVNLVNCNVINVIEEITLSVAEYIKSNNLNLIFDTEIEEKIIACDLDKIERIILNILSNAIKFTKPGGNIFVNIFDGEEFITIVIEDTGIGIPEEKLNVIFDRFRQIDKSFTRNYEGSGIGLSLVKSLVEMQGGKITVESKYGTGTKFYIKLPVRLAGESNSKENIKLFNSNLSNHVEKINVEFSDIYTL</sequence>
<dbReference type="SUPFAM" id="SSF55874">
    <property type="entry name" value="ATPase domain of HSP90 chaperone/DNA topoisomerase II/histidine kinase"/>
    <property type="match status" value="1"/>
</dbReference>
<dbReference type="RefSeq" id="WP_078117327.1">
    <property type="nucleotide sequence ID" value="NZ_MWMH01000011.1"/>
</dbReference>
<dbReference type="Proteomes" id="UP000190959">
    <property type="component" value="Unassembled WGS sequence"/>
</dbReference>
<keyword evidence="5" id="KW-0547">Nucleotide-binding</keyword>
<dbReference type="Gene3D" id="3.30.565.10">
    <property type="entry name" value="Histidine kinase-like ATPase, C-terminal domain"/>
    <property type="match status" value="1"/>
</dbReference>
<dbReference type="InterPro" id="IPR004358">
    <property type="entry name" value="Sig_transdc_His_kin-like_C"/>
</dbReference>
<dbReference type="PROSITE" id="PS50109">
    <property type="entry name" value="HIS_KIN"/>
    <property type="match status" value="1"/>
</dbReference>
<dbReference type="Pfam" id="PF02518">
    <property type="entry name" value="HATPase_c"/>
    <property type="match status" value="1"/>
</dbReference>
<dbReference type="SMART" id="SM00091">
    <property type="entry name" value="PAS"/>
    <property type="match status" value="1"/>
</dbReference>
<dbReference type="InterPro" id="IPR005467">
    <property type="entry name" value="His_kinase_dom"/>
</dbReference>
<evidence type="ECO:0000256" key="7">
    <source>
        <dbReference type="ARBA" id="ARBA00022840"/>
    </source>
</evidence>
<dbReference type="InterPro" id="IPR003594">
    <property type="entry name" value="HATPase_dom"/>
</dbReference>
<feature type="domain" description="PAS" evidence="10">
    <location>
        <begin position="183"/>
        <end position="256"/>
    </location>
</feature>
<dbReference type="Pfam" id="PF00512">
    <property type="entry name" value="HisKA"/>
    <property type="match status" value="1"/>
</dbReference>
<keyword evidence="6 11" id="KW-0418">Kinase</keyword>
<evidence type="ECO:0000256" key="1">
    <source>
        <dbReference type="ARBA" id="ARBA00000085"/>
    </source>
</evidence>